<evidence type="ECO:0000259" key="13">
    <source>
        <dbReference type="Pfam" id="PF01966"/>
    </source>
</evidence>
<comment type="caution">
    <text evidence="15">The sequence shown here is derived from an EMBL/GenBank/DDBJ whole genome shotgun (WGS) entry which is preliminary data.</text>
</comment>
<evidence type="ECO:0000256" key="6">
    <source>
        <dbReference type="ARBA" id="ARBA00022741"/>
    </source>
</evidence>
<keyword evidence="3" id="KW-0819">tRNA processing</keyword>
<evidence type="ECO:0000256" key="4">
    <source>
        <dbReference type="ARBA" id="ARBA00022695"/>
    </source>
</evidence>
<feature type="domain" description="HD" evidence="13">
    <location>
        <begin position="280"/>
        <end position="353"/>
    </location>
</feature>
<dbReference type="InterPro" id="IPR050124">
    <property type="entry name" value="tRNA_CCA-adding_enzyme"/>
</dbReference>
<dbReference type="AlphaFoldDB" id="A0A1F6MC56"/>
<dbReference type="NCBIfam" id="TIGR00277">
    <property type="entry name" value="HDIG"/>
    <property type="match status" value="1"/>
</dbReference>
<accession>A0A1F6MC56</accession>
<keyword evidence="7" id="KW-0692">RNA repair</keyword>
<sequence length="486" mass="55090">MDLAKVFKQLKKTSEETGQASYLVGGYVRDLLLGKELRKDLDLVVEGSGLAFAKAFDKQLKEAGRLIEFPDFDTARYLLPFSETEQLELEFAGARSEAYRSTSRKPKVEPATLEKDLARRDFTINAMAVPVAVFAKAKSPSKATIVKNIVDPFGGQADLKEKIIRTPLDPNVTFSDDPLRMLRAVRFAAQLGFTIDKKTLEAIYTNRERIKIVSAERLQEELLKLLATKESSIGLILMFQTHLMDIILPEVSNLDGVEDVYGHQHKNNLVHSFKVVDNVGERTDKTWLRLAGLLHDIGKPGTKKFVPKIGWTFHGHEHLGKKMVYAIAKRFKFSKDLTEYLVKLVRWHLQPISLMDEGITDSAVRRLIVTMGDKINDLLILGRSDITTGNPFKKERRLKNYDKLEKRVAEVLERDKLRAFQSPVRGEEIMKVCGLKPGPTVGKIKEAIEEAILDGKIPNDYEPAFKYFQKIKDGYLKDAAEWEKVC</sequence>
<dbReference type="Pfam" id="PF01966">
    <property type="entry name" value="HD"/>
    <property type="match status" value="1"/>
</dbReference>
<dbReference type="GO" id="GO:0008033">
    <property type="term" value="P:tRNA processing"/>
    <property type="evidence" value="ECO:0007669"/>
    <property type="project" value="UniProtKB-KW"/>
</dbReference>
<dbReference type="InterPro" id="IPR006675">
    <property type="entry name" value="HDIG_dom"/>
</dbReference>
<evidence type="ECO:0000313" key="15">
    <source>
        <dbReference type="EMBL" id="OGH69150.1"/>
    </source>
</evidence>
<dbReference type="GO" id="GO:0016779">
    <property type="term" value="F:nucleotidyltransferase activity"/>
    <property type="evidence" value="ECO:0007669"/>
    <property type="project" value="UniProtKB-KW"/>
</dbReference>
<dbReference type="InterPro" id="IPR032828">
    <property type="entry name" value="PolyA_RNA-bd"/>
</dbReference>
<name>A0A1F6MC56_9BACT</name>
<dbReference type="CDD" id="cd05398">
    <property type="entry name" value="NT_ClassII-CCAase"/>
    <property type="match status" value="1"/>
</dbReference>
<dbReference type="CDD" id="cd00077">
    <property type="entry name" value="HDc"/>
    <property type="match status" value="1"/>
</dbReference>
<evidence type="ECO:0000256" key="8">
    <source>
        <dbReference type="ARBA" id="ARBA00022840"/>
    </source>
</evidence>
<dbReference type="Gene3D" id="1.10.246.80">
    <property type="match status" value="1"/>
</dbReference>
<evidence type="ECO:0000256" key="2">
    <source>
        <dbReference type="ARBA" id="ARBA00022679"/>
    </source>
</evidence>
<comment type="similarity">
    <text evidence="11">Belongs to the tRNA nucleotidyltransferase/poly(A) polymerase family.</text>
</comment>
<dbReference type="PANTHER" id="PTHR47545:SF1">
    <property type="entry name" value="MULTIFUNCTIONAL CCA PROTEIN"/>
    <property type="match status" value="1"/>
</dbReference>
<evidence type="ECO:0000256" key="10">
    <source>
        <dbReference type="ARBA" id="ARBA00022884"/>
    </source>
</evidence>
<gene>
    <name evidence="15" type="ORF">A3D53_01780</name>
</gene>
<keyword evidence="8" id="KW-0067">ATP-binding</keyword>
<evidence type="ECO:0008006" key="17">
    <source>
        <dbReference type="Google" id="ProtNLM"/>
    </source>
</evidence>
<dbReference type="GO" id="GO:0005524">
    <property type="term" value="F:ATP binding"/>
    <property type="evidence" value="ECO:0007669"/>
    <property type="project" value="UniProtKB-KW"/>
</dbReference>
<proteinExistence type="inferred from homology"/>
<feature type="domain" description="Poly A polymerase head" evidence="12">
    <location>
        <begin position="22"/>
        <end position="165"/>
    </location>
</feature>
<evidence type="ECO:0000256" key="1">
    <source>
        <dbReference type="ARBA" id="ARBA00001946"/>
    </source>
</evidence>
<keyword evidence="6" id="KW-0547">Nucleotide-binding</keyword>
<dbReference type="SUPFAM" id="SSF81891">
    <property type="entry name" value="Poly A polymerase C-terminal region-like"/>
    <property type="match status" value="1"/>
</dbReference>
<keyword evidence="9" id="KW-0460">Magnesium</keyword>
<dbReference type="InterPro" id="IPR003607">
    <property type="entry name" value="HD/PDEase_dom"/>
</dbReference>
<evidence type="ECO:0000256" key="9">
    <source>
        <dbReference type="ARBA" id="ARBA00022842"/>
    </source>
</evidence>
<dbReference type="Pfam" id="PF01743">
    <property type="entry name" value="PolyA_pol"/>
    <property type="match status" value="1"/>
</dbReference>
<dbReference type="PANTHER" id="PTHR47545">
    <property type="entry name" value="MULTIFUNCTIONAL CCA PROTEIN"/>
    <property type="match status" value="1"/>
</dbReference>
<dbReference type="GO" id="GO:0042245">
    <property type="term" value="P:RNA repair"/>
    <property type="evidence" value="ECO:0007669"/>
    <property type="project" value="UniProtKB-KW"/>
</dbReference>
<dbReference type="EMBL" id="MFQA01000013">
    <property type="protein sequence ID" value="OGH69150.1"/>
    <property type="molecule type" value="Genomic_DNA"/>
</dbReference>
<reference evidence="15 16" key="1">
    <citation type="journal article" date="2016" name="Nat. Commun.">
        <title>Thousands of microbial genomes shed light on interconnected biogeochemical processes in an aquifer system.</title>
        <authorList>
            <person name="Anantharaman K."/>
            <person name="Brown C.T."/>
            <person name="Hug L.A."/>
            <person name="Sharon I."/>
            <person name="Castelle C.J."/>
            <person name="Probst A.J."/>
            <person name="Thomas B.C."/>
            <person name="Singh A."/>
            <person name="Wilkins M.J."/>
            <person name="Karaoz U."/>
            <person name="Brodie E.L."/>
            <person name="Williams K.H."/>
            <person name="Hubbard S.S."/>
            <person name="Banfield J.F."/>
        </authorList>
    </citation>
    <scope>NUCLEOTIDE SEQUENCE [LARGE SCALE GENOMIC DNA]</scope>
</reference>
<dbReference type="InterPro" id="IPR043519">
    <property type="entry name" value="NT_sf"/>
</dbReference>
<dbReference type="InterPro" id="IPR006674">
    <property type="entry name" value="HD_domain"/>
</dbReference>
<keyword evidence="5" id="KW-0479">Metal-binding</keyword>
<evidence type="ECO:0000256" key="11">
    <source>
        <dbReference type="RuleBase" id="RU003953"/>
    </source>
</evidence>
<keyword evidence="10 11" id="KW-0694">RNA-binding</keyword>
<protein>
    <recommendedName>
        <fullName evidence="17">tRNA nucleotidyltransferase</fullName>
    </recommendedName>
</protein>
<dbReference type="GO" id="GO:0003723">
    <property type="term" value="F:RNA binding"/>
    <property type="evidence" value="ECO:0007669"/>
    <property type="project" value="UniProtKB-KW"/>
</dbReference>
<evidence type="ECO:0000256" key="5">
    <source>
        <dbReference type="ARBA" id="ARBA00022723"/>
    </source>
</evidence>
<dbReference type="Proteomes" id="UP000176413">
    <property type="component" value="Unassembled WGS sequence"/>
</dbReference>
<dbReference type="Gene3D" id="1.10.3090.10">
    <property type="entry name" value="cca-adding enzyme, domain 2"/>
    <property type="match status" value="1"/>
</dbReference>
<keyword evidence="4" id="KW-0548">Nucleotidyltransferase</keyword>
<dbReference type="InterPro" id="IPR002646">
    <property type="entry name" value="PolA_pol_head_dom"/>
</dbReference>
<feature type="domain" description="tRNA nucleotidyltransferase/poly(A) polymerase RNA and SrmB- binding" evidence="14">
    <location>
        <begin position="192"/>
        <end position="252"/>
    </location>
</feature>
<evidence type="ECO:0000313" key="16">
    <source>
        <dbReference type="Proteomes" id="UP000176413"/>
    </source>
</evidence>
<evidence type="ECO:0000259" key="12">
    <source>
        <dbReference type="Pfam" id="PF01743"/>
    </source>
</evidence>
<evidence type="ECO:0000256" key="3">
    <source>
        <dbReference type="ARBA" id="ARBA00022694"/>
    </source>
</evidence>
<dbReference type="GO" id="GO:0046872">
    <property type="term" value="F:metal ion binding"/>
    <property type="evidence" value="ECO:0007669"/>
    <property type="project" value="UniProtKB-KW"/>
</dbReference>
<dbReference type="Pfam" id="PF12627">
    <property type="entry name" value="PolyA_pol_RNAbd"/>
    <property type="match status" value="1"/>
</dbReference>
<dbReference type="Gene3D" id="3.30.460.10">
    <property type="entry name" value="Beta Polymerase, domain 2"/>
    <property type="match status" value="1"/>
</dbReference>
<evidence type="ECO:0000259" key="14">
    <source>
        <dbReference type="Pfam" id="PF12627"/>
    </source>
</evidence>
<keyword evidence="2 11" id="KW-0808">Transferase</keyword>
<evidence type="ECO:0000256" key="7">
    <source>
        <dbReference type="ARBA" id="ARBA00022800"/>
    </source>
</evidence>
<organism evidence="15 16">
    <name type="scientific">Candidatus Magasanikbacteria bacterium RIFCSPHIGHO2_02_FULL_45_10</name>
    <dbReference type="NCBI Taxonomy" id="1798679"/>
    <lineage>
        <taxon>Bacteria</taxon>
        <taxon>Candidatus Magasanikiibacteriota</taxon>
    </lineage>
</organism>
<comment type="cofactor">
    <cofactor evidence="1">
        <name>Mg(2+)</name>
        <dbReference type="ChEBI" id="CHEBI:18420"/>
    </cofactor>
</comment>
<dbReference type="SUPFAM" id="SSF81301">
    <property type="entry name" value="Nucleotidyltransferase"/>
    <property type="match status" value="1"/>
</dbReference>